<dbReference type="EMBL" id="LRDH01000103">
    <property type="protein sequence ID" value="PPV14999.1"/>
    <property type="molecule type" value="Genomic_DNA"/>
</dbReference>
<sequence>MPVTISDIAKKAKVSQSTVSRVLNGSGYVKEETKNRIEAVIKELNYTPSAIARSLSKRETNAIGVIVPDITNSYFGEVIKGISQVADKNNLNIIFYNTENSFEKEIRALNLLKEQRIKGIIMTPGFGADDFDSTYKEIIESLQCPLILACADVTSTELNGVFVDNIKGAYDSVKLLIERGHKKIGILLGPLSSEPMSQRLLGYKKALIENNIKVKENYILKADFTCENAYEITKQMLDSKECPSALIVCTNRMTMGVIKAIEEYKKKIPNDLAIIGSDKNDVLDMFGLNLTYIEECPLLLGKSAMKLLCNILNDSKTEKTRTIISPQIIIRGSERFE</sequence>
<evidence type="ECO:0000259" key="4">
    <source>
        <dbReference type="PROSITE" id="PS50932"/>
    </source>
</evidence>
<dbReference type="SUPFAM" id="SSF47413">
    <property type="entry name" value="lambda repressor-like DNA-binding domains"/>
    <property type="match status" value="1"/>
</dbReference>
<name>A0A2S7FBG8_CLOBU</name>
<dbReference type="PRINTS" id="PR00036">
    <property type="entry name" value="HTHLACI"/>
</dbReference>
<dbReference type="AlphaFoldDB" id="A0A2S7FBG8"/>
<dbReference type="CDD" id="cd06267">
    <property type="entry name" value="PBP1_LacI_sugar_binding-like"/>
    <property type="match status" value="1"/>
</dbReference>
<gene>
    <name evidence="5" type="ORF">AWN73_12815</name>
</gene>
<organism evidence="5 6">
    <name type="scientific">Clostridium butyricum</name>
    <dbReference type="NCBI Taxonomy" id="1492"/>
    <lineage>
        <taxon>Bacteria</taxon>
        <taxon>Bacillati</taxon>
        <taxon>Bacillota</taxon>
        <taxon>Clostridia</taxon>
        <taxon>Eubacteriales</taxon>
        <taxon>Clostridiaceae</taxon>
        <taxon>Clostridium</taxon>
    </lineage>
</organism>
<comment type="caution">
    <text evidence="5">The sequence shown here is derived from an EMBL/GenBank/DDBJ whole genome shotgun (WGS) entry which is preliminary data.</text>
</comment>
<dbReference type="PANTHER" id="PTHR30146:SF109">
    <property type="entry name" value="HTH-TYPE TRANSCRIPTIONAL REGULATOR GALS"/>
    <property type="match status" value="1"/>
</dbReference>
<evidence type="ECO:0000256" key="2">
    <source>
        <dbReference type="ARBA" id="ARBA00023125"/>
    </source>
</evidence>
<keyword evidence="1" id="KW-0805">Transcription regulation</keyword>
<dbReference type="PROSITE" id="PS00356">
    <property type="entry name" value="HTH_LACI_1"/>
    <property type="match status" value="1"/>
</dbReference>
<evidence type="ECO:0000256" key="1">
    <source>
        <dbReference type="ARBA" id="ARBA00023015"/>
    </source>
</evidence>
<keyword evidence="2" id="KW-0238">DNA-binding</keyword>
<dbReference type="Pfam" id="PF13377">
    <property type="entry name" value="Peripla_BP_3"/>
    <property type="match status" value="1"/>
</dbReference>
<dbReference type="InterPro" id="IPR046335">
    <property type="entry name" value="LacI/GalR-like_sensor"/>
</dbReference>
<dbReference type="RefSeq" id="WP_043662828.1">
    <property type="nucleotide sequence ID" value="NZ_JSEG01000005.1"/>
</dbReference>
<dbReference type="Proteomes" id="UP000238081">
    <property type="component" value="Unassembled WGS sequence"/>
</dbReference>
<dbReference type="Pfam" id="PF00356">
    <property type="entry name" value="LacI"/>
    <property type="match status" value="1"/>
</dbReference>
<dbReference type="GO" id="GO:0000976">
    <property type="term" value="F:transcription cis-regulatory region binding"/>
    <property type="evidence" value="ECO:0007669"/>
    <property type="project" value="TreeGrafter"/>
</dbReference>
<dbReference type="PROSITE" id="PS50932">
    <property type="entry name" value="HTH_LACI_2"/>
    <property type="match status" value="1"/>
</dbReference>
<dbReference type="InterPro" id="IPR028082">
    <property type="entry name" value="Peripla_BP_I"/>
</dbReference>
<dbReference type="Gene3D" id="1.10.260.40">
    <property type="entry name" value="lambda repressor-like DNA-binding domains"/>
    <property type="match status" value="1"/>
</dbReference>
<reference evidence="5 6" key="1">
    <citation type="submission" date="2016-01" db="EMBL/GenBank/DDBJ databases">
        <title>Characterization of the Clostridium difficile lineages that are prevalent in Hong Kong and China.</title>
        <authorList>
            <person name="Kwok J.S.-L."/>
            <person name="Lam W.-Y."/>
            <person name="Ip M."/>
            <person name="Chan T.-F."/>
            <person name="Hawkey P.M."/>
            <person name="Tsui S.K.-W."/>
        </authorList>
    </citation>
    <scope>NUCLEOTIDE SEQUENCE [LARGE SCALE GENOMIC DNA]</scope>
    <source>
        <strain evidence="5 6">300064</strain>
    </source>
</reference>
<keyword evidence="3" id="KW-0804">Transcription</keyword>
<evidence type="ECO:0000313" key="5">
    <source>
        <dbReference type="EMBL" id="PPV14999.1"/>
    </source>
</evidence>
<dbReference type="Gene3D" id="3.40.50.2300">
    <property type="match status" value="2"/>
</dbReference>
<feature type="domain" description="HTH lacI-type" evidence="4">
    <location>
        <begin position="3"/>
        <end position="57"/>
    </location>
</feature>
<dbReference type="GO" id="GO:0003700">
    <property type="term" value="F:DNA-binding transcription factor activity"/>
    <property type="evidence" value="ECO:0007669"/>
    <property type="project" value="TreeGrafter"/>
</dbReference>
<dbReference type="SUPFAM" id="SSF53822">
    <property type="entry name" value="Periplasmic binding protein-like I"/>
    <property type="match status" value="1"/>
</dbReference>
<dbReference type="InterPro" id="IPR000843">
    <property type="entry name" value="HTH_LacI"/>
</dbReference>
<evidence type="ECO:0000256" key="3">
    <source>
        <dbReference type="ARBA" id="ARBA00023163"/>
    </source>
</evidence>
<evidence type="ECO:0000313" key="6">
    <source>
        <dbReference type="Proteomes" id="UP000238081"/>
    </source>
</evidence>
<dbReference type="PANTHER" id="PTHR30146">
    <property type="entry name" value="LACI-RELATED TRANSCRIPTIONAL REPRESSOR"/>
    <property type="match status" value="1"/>
</dbReference>
<dbReference type="SMART" id="SM00354">
    <property type="entry name" value="HTH_LACI"/>
    <property type="match status" value="1"/>
</dbReference>
<proteinExistence type="predicted"/>
<dbReference type="CDD" id="cd01392">
    <property type="entry name" value="HTH_LacI"/>
    <property type="match status" value="1"/>
</dbReference>
<accession>A0A2S7FBG8</accession>
<protein>
    <submittedName>
        <fullName evidence="5">LacI family transcriptional regulator</fullName>
    </submittedName>
</protein>
<dbReference type="InterPro" id="IPR010982">
    <property type="entry name" value="Lambda_DNA-bd_dom_sf"/>
</dbReference>